<comment type="caution">
    <text evidence="2">The sequence shown here is derived from an EMBL/GenBank/DDBJ whole genome shotgun (WGS) entry which is preliminary data.</text>
</comment>
<feature type="region of interest" description="Disordered" evidence="1">
    <location>
        <begin position="1"/>
        <end position="134"/>
    </location>
</feature>
<feature type="compositionally biased region" description="Polar residues" evidence="1">
    <location>
        <begin position="90"/>
        <end position="99"/>
    </location>
</feature>
<evidence type="ECO:0000256" key="1">
    <source>
        <dbReference type="SAM" id="MobiDB-lite"/>
    </source>
</evidence>
<dbReference type="AlphaFoldDB" id="A0ABD1XEP0"/>
<keyword evidence="3" id="KW-1185">Reference proteome</keyword>
<evidence type="ECO:0000313" key="3">
    <source>
        <dbReference type="Proteomes" id="UP001605036"/>
    </source>
</evidence>
<feature type="compositionally biased region" description="Low complexity" evidence="1">
    <location>
        <begin position="110"/>
        <end position="129"/>
    </location>
</feature>
<protein>
    <submittedName>
        <fullName evidence="2">Uncharacterized protein</fullName>
    </submittedName>
</protein>
<proteinExistence type="predicted"/>
<evidence type="ECO:0000313" key="2">
    <source>
        <dbReference type="EMBL" id="KAL2607415.1"/>
    </source>
</evidence>
<feature type="region of interest" description="Disordered" evidence="1">
    <location>
        <begin position="287"/>
        <end position="312"/>
    </location>
</feature>
<feature type="compositionally biased region" description="Basic and acidic residues" evidence="1">
    <location>
        <begin position="1"/>
        <end position="15"/>
    </location>
</feature>
<dbReference type="Proteomes" id="UP001605036">
    <property type="component" value="Unassembled WGS sequence"/>
</dbReference>
<organism evidence="2 3">
    <name type="scientific">Riccia fluitans</name>
    <dbReference type="NCBI Taxonomy" id="41844"/>
    <lineage>
        <taxon>Eukaryota</taxon>
        <taxon>Viridiplantae</taxon>
        <taxon>Streptophyta</taxon>
        <taxon>Embryophyta</taxon>
        <taxon>Marchantiophyta</taxon>
        <taxon>Marchantiopsida</taxon>
        <taxon>Marchantiidae</taxon>
        <taxon>Marchantiales</taxon>
        <taxon>Ricciaceae</taxon>
        <taxon>Riccia</taxon>
    </lineage>
</organism>
<feature type="compositionally biased region" description="Basic and acidic residues" evidence="1">
    <location>
        <begin position="287"/>
        <end position="303"/>
    </location>
</feature>
<dbReference type="EMBL" id="JBHFFA010000008">
    <property type="protein sequence ID" value="KAL2607415.1"/>
    <property type="molecule type" value="Genomic_DNA"/>
</dbReference>
<reference evidence="2 3" key="1">
    <citation type="submission" date="2024-09" db="EMBL/GenBank/DDBJ databases">
        <title>Chromosome-scale assembly of Riccia fluitans.</title>
        <authorList>
            <person name="Paukszto L."/>
            <person name="Sawicki J."/>
            <person name="Karawczyk K."/>
            <person name="Piernik-Szablinska J."/>
            <person name="Szczecinska M."/>
            <person name="Mazdziarz M."/>
        </authorList>
    </citation>
    <scope>NUCLEOTIDE SEQUENCE [LARGE SCALE GENOMIC DNA]</scope>
    <source>
        <strain evidence="2">Rf_01</strain>
        <tissue evidence="2">Aerial parts of the thallus</tissue>
    </source>
</reference>
<accession>A0ABD1XEP0</accession>
<sequence length="312" mass="34562">MSRPSRSKDDITSERPKRKLRPRAQTEAQGNVVLVATKSVDASVKGAPVDGSSLPETLEEATRGGKQRQTLSDSKEPVSLPVLVPRRSQRLLQASLTSDVQKETPNDPQSPARNNVSPPSASNPPEARSQGSSDRQIPLLNCLTQLVQEGSTIVRKHVKVDSFREHHTELKAFRIGLKRLLDEVDRGLQINALRENKVGKQQADEKNASHSVAAAEQKTISKQADGLKQALDRAQIGCSNVEFKVANTVPEKATSQMKEEVTRETAYVLEDRFLFSNGKAVAILRMEDLHRSKEETKPQTSKRELRKRKAKA</sequence>
<gene>
    <name evidence="2" type="ORF">R1flu_025988</name>
</gene>
<name>A0ABD1XEP0_9MARC</name>